<feature type="transmembrane region" description="Helical" evidence="8">
    <location>
        <begin position="416"/>
        <end position="437"/>
    </location>
</feature>
<proteinExistence type="inferred from homology"/>
<feature type="transmembrane region" description="Helical" evidence="8">
    <location>
        <begin position="301"/>
        <end position="321"/>
    </location>
</feature>
<evidence type="ECO:0000256" key="1">
    <source>
        <dbReference type="ARBA" id="ARBA00004429"/>
    </source>
</evidence>
<name>A0ABV3PZT6_9BACL</name>
<feature type="transmembrane region" description="Helical" evidence="8">
    <location>
        <begin position="36"/>
        <end position="58"/>
    </location>
</feature>
<dbReference type="Gene3D" id="1.10.3720.10">
    <property type="entry name" value="MetI-like"/>
    <property type="match status" value="2"/>
</dbReference>
<dbReference type="PROSITE" id="PS50928">
    <property type="entry name" value="ABC_TM1"/>
    <property type="match status" value="2"/>
</dbReference>
<evidence type="ECO:0000259" key="9">
    <source>
        <dbReference type="PROSITE" id="PS50928"/>
    </source>
</evidence>
<comment type="subcellular location">
    <subcellularLocation>
        <location evidence="1">Cell inner membrane</location>
        <topology evidence="1">Multi-pass membrane protein</topology>
    </subcellularLocation>
    <subcellularLocation>
        <location evidence="8">Cell membrane</location>
        <topology evidence="8">Multi-pass membrane protein</topology>
    </subcellularLocation>
</comment>
<feature type="transmembrane region" description="Helical" evidence="8">
    <location>
        <begin position="258"/>
        <end position="281"/>
    </location>
</feature>
<dbReference type="Pfam" id="PF00528">
    <property type="entry name" value="BPD_transp_1"/>
    <property type="match status" value="2"/>
</dbReference>
<evidence type="ECO:0000256" key="3">
    <source>
        <dbReference type="ARBA" id="ARBA00022475"/>
    </source>
</evidence>
<protein>
    <submittedName>
        <fullName evidence="10">Iron ABC transporter permease</fullName>
    </submittedName>
</protein>
<evidence type="ECO:0000256" key="4">
    <source>
        <dbReference type="ARBA" id="ARBA00022519"/>
    </source>
</evidence>
<dbReference type="SUPFAM" id="SSF161098">
    <property type="entry name" value="MetI-like"/>
    <property type="match status" value="2"/>
</dbReference>
<dbReference type="PANTHER" id="PTHR43357:SF3">
    <property type="entry name" value="FE(3+)-TRANSPORT SYSTEM PERMEASE PROTEIN FBPB 2"/>
    <property type="match status" value="1"/>
</dbReference>
<evidence type="ECO:0000256" key="6">
    <source>
        <dbReference type="ARBA" id="ARBA00022989"/>
    </source>
</evidence>
<keyword evidence="4" id="KW-0997">Cell inner membrane</keyword>
<keyword evidence="11" id="KW-1185">Reference proteome</keyword>
<feature type="transmembrane region" description="Helical" evidence="8">
    <location>
        <begin position="466"/>
        <end position="489"/>
    </location>
</feature>
<organism evidence="10 11">
    <name type="scientific">Jeotgalibacillus marinus</name>
    <dbReference type="NCBI Taxonomy" id="86667"/>
    <lineage>
        <taxon>Bacteria</taxon>
        <taxon>Bacillati</taxon>
        <taxon>Bacillota</taxon>
        <taxon>Bacilli</taxon>
        <taxon>Bacillales</taxon>
        <taxon>Caryophanaceae</taxon>
        <taxon>Jeotgalibacillus</taxon>
    </lineage>
</organism>
<evidence type="ECO:0000256" key="8">
    <source>
        <dbReference type="RuleBase" id="RU363032"/>
    </source>
</evidence>
<dbReference type="InterPro" id="IPR000515">
    <property type="entry name" value="MetI-like"/>
</dbReference>
<dbReference type="RefSeq" id="WP_367778114.1">
    <property type="nucleotide sequence ID" value="NZ_JBFMIA010000001.1"/>
</dbReference>
<evidence type="ECO:0000313" key="10">
    <source>
        <dbReference type="EMBL" id="MEW9500610.1"/>
    </source>
</evidence>
<dbReference type="CDD" id="cd06261">
    <property type="entry name" value="TM_PBP2"/>
    <property type="match status" value="2"/>
</dbReference>
<feature type="transmembrane region" description="Helical" evidence="8">
    <location>
        <begin position="110"/>
        <end position="129"/>
    </location>
</feature>
<feature type="domain" description="ABC transmembrane type-1" evidence="9">
    <location>
        <begin position="298"/>
        <end position="487"/>
    </location>
</feature>
<feature type="transmembrane region" description="Helical" evidence="8">
    <location>
        <begin position="363"/>
        <end position="381"/>
    </location>
</feature>
<dbReference type="PANTHER" id="PTHR43357">
    <property type="entry name" value="INNER MEMBRANE ABC TRANSPORTER PERMEASE PROTEIN YDCV"/>
    <property type="match status" value="1"/>
</dbReference>
<keyword evidence="6 8" id="KW-1133">Transmembrane helix</keyword>
<feature type="domain" description="ABC transmembrane type-1" evidence="9">
    <location>
        <begin position="32"/>
        <end position="227"/>
    </location>
</feature>
<dbReference type="EMBL" id="JBFMIA010000001">
    <property type="protein sequence ID" value="MEW9500610.1"/>
    <property type="molecule type" value="Genomic_DNA"/>
</dbReference>
<keyword evidence="2 8" id="KW-0813">Transport</keyword>
<keyword evidence="3" id="KW-1003">Cell membrane</keyword>
<feature type="transmembrane region" description="Helical" evidence="8">
    <location>
        <begin position="333"/>
        <end position="357"/>
    </location>
</feature>
<feature type="transmembrane region" description="Helical" evidence="8">
    <location>
        <begin position="207"/>
        <end position="226"/>
    </location>
</feature>
<keyword evidence="5 8" id="KW-0812">Transmembrane</keyword>
<evidence type="ECO:0000313" key="11">
    <source>
        <dbReference type="Proteomes" id="UP001556040"/>
    </source>
</evidence>
<comment type="similarity">
    <text evidence="8">Belongs to the binding-protein-dependent transport system permease family.</text>
</comment>
<reference evidence="10 11" key="1">
    <citation type="journal article" date="1979" name="Int. J. Syst. Evol. Microbiol.">
        <title>Bacillus globisporus subsp. marinus subsp. nov.</title>
        <authorList>
            <person name="Liu H."/>
        </authorList>
    </citation>
    <scope>NUCLEOTIDE SEQUENCE [LARGE SCALE GENOMIC DNA]</scope>
    <source>
        <strain evidence="10 11">DSM 1297</strain>
    </source>
</reference>
<gene>
    <name evidence="10" type="ORF">AB1471_02210</name>
</gene>
<sequence>MVIPIIYIGIRSFDNGSQRWLELLDTRIPFLLEKTLSLTLTVTFLGLIIGVVSAILVVKTNLPGRRVWRWLLVVPLTIPAYVGAVSYIILFGPRGLVDNLFGTTIDVFSFPMVVLIITGFTYPYIYLIVSASLQKINPSFEEAGYISGLSHFGVIRKVTIPMVRPAIGSGAILVALYVVSDFGSVAMLRYPTFTQAIYFQMGSFDRVGASIFSMILIVITLVFLGIQYASKRRMKFYQVDGTSKAPTLIDLGKWKVPALIFVSTVFGLFAALPIGVLLYWSGLAVVEGVIDSRFFAFTMNSFMAAAITSLLCLVLALPLIYVKTRFNSGMSRIVDVISYLSYALPGVIVALGVIFIFINYIPFLYGTIAMLIMAYVMRFLPQSLQSTESSMGQISPKIDEAALSLGKKPVQVLNQVILRLIQPGIIASFSLVFVSVIKELPATLLLRPAGFDTLAVRVWIETSEGYYAMAAPSALLIILISILPIRWIMNKY</sequence>
<accession>A0ABV3PZT6</accession>
<evidence type="ECO:0000256" key="5">
    <source>
        <dbReference type="ARBA" id="ARBA00022692"/>
    </source>
</evidence>
<dbReference type="Proteomes" id="UP001556040">
    <property type="component" value="Unassembled WGS sequence"/>
</dbReference>
<evidence type="ECO:0000256" key="2">
    <source>
        <dbReference type="ARBA" id="ARBA00022448"/>
    </source>
</evidence>
<dbReference type="InterPro" id="IPR035906">
    <property type="entry name" value="MetI-like_sf"/>
</dbReference>
<evidence type="ECO:0000256" key="7">
    <source>
        <dbReference type="ARBA" id="ARBA00023136"/>
    </source>
</evidence>
<keyword evidence="7 8" id="KW-0472">Membrane</keyword>
<comment type="caution">
    <text evidence="10">The sequence shown here is derived from an EMBL/GenBank/DDBJ whole genome shotgun (WGS) entry which is preliminary data.</text>
</comment>
<feature type="transmembrane region" description="Helical" evidence="8">
    <location>
        <begin position="70"/>
        <end position="90"/>
    </location>
</feature>
<feature type="transmembrane region" description="Helical" evidence="8">
    <location>
        <begin position="166"/>
        <end position="187"/>
    </location>
</feature>